<comment type="caution">
    <text evidence="2">The sequence shown here is derived from an EMBL/GenBank/DDBJ whole genome shotgun (WGS) entry which is preliminary data.</text>
</comment>
<accession>A0A840HYT4</accession>
<evidence type="ECO:0000313" key="3">
    <source>
        <dbReference type="Proteomes" id="UP000575068"/>
    </source>
</evidence>
<proteinExistence type="predicted"/>
<organism evidence="2 3">
    <name type="scientific">Rhizorhapis suberifaciens</name>
    <name type="common">corky root of lettuce</name>
    <dbReference type="NCBI Taxonomy" id="13656"/>
    <lineage>
        <taxon>Bacteria</taxon>
        <taxon>Pseudomonadati</taxon>
        <taxon>Pseudomonadota</taxon>
        <taxon>Alphaproteobacteria</taxon>
        <taxon>Sphingomonadales</taxon>
        <taxon>Sphingomonadaceae</taxon>
        <taxon>Rhizorhapis</taxon>
    </lineage>
</organism>
<evidence type="ECO:0000256" key="1">
    <source>
        <dbReference type="SAM" id="Phobius"/>
    </source>
</evidence>
<keyword evidence="3" id="KW-1185">Reference proteome</keyword>
<keyword evidence="1" id="KW-0812">Transmembrane</keyword>
<dbReference type="AlphaFoldDB" id="A0A840HYT4"/>
<name>A0A840HYT4_9SPHN</name>
<protein>
    <submittedName>
        <fullName evidence="2">Uncharacterized protein</fullName>
    </submittedName>
</protein>
<dbReference type="Proteomes" id="UP000575068">
    <property type="component" value="Unassembled WGS sequence"/>
</dbReference>
<dbReference type="RefSeq" id="WP_184476810.1">
    <property type="nucleotide sequence ID" value="NZ_JACHOV010000012.1"/>
</dbReference>
<reference evidence="2 3" key="1">
    <citation type="submission" date="2020-08" db="EMBL/GenBank/DDBJ databases">
        <title>Genomic Encyclopedia of Type Strains, Phase IV (KMG-IV): sequencing the most valuable type-strain genomes for metagenomic binning, comparative biology and taxonomic classification.</title>
        <authorList>
            <person name="Goeker M."/>
        </authorList>
    </citation>
    <scope>NUCLEOTIDE SEQUENCE [LARGE SCALE GENOMIC DNA]</scope>
    <source>
        <strain evidence="2 3">DSM 7465</strain>
    </source>
</reference>
<feature type="transmembrane region" description="Helical" evidence="1">
    <location>
        <begin position="71"/>
        <end position="93"/>
    </location>
</feature>
<keyword evidence="1" id="KW-0472">Membrane</keyword>
<dbReference type="EMBL" id="JACHOV010000012">
    <property type="protein sequence ID" value="MBB4642576.1"/>
    <property type="molecule type" value="Genomic_DNA"/>
</dbReference>
<sequence length="99" mass="11365">MQQLISFAGLSVLIFIALKLLYWINAQIFLSFVHRFIGKEFWKFTLLEVGSAAIMSLSFSYSLVYKADGTIFPLVFIASGLAYLLYMAIRVWALSERRK</sequence>
<feature type="transmembrane region" description="Helical" evidence="1">
    <location>
        <begin position="44"/>
        <end position="65"/>
    </location>
</feature>
<feature type="transmembrane region" description="Helical" evidence="1">
    <location>
        <begin position="6"/>
        <end position="24"/>
    </location>
</feature>
<keyword evidence="1" id="KW-1133">Transmembrane helix</keyword>
<gene>
    <name evidence="2" type="ORF">HNQ99_002912</name>
</gene>
<evidence type="ECO:0000313" key="2">
    <source>
        <dbReference type="EMBL" id="MBB4642576.1"/>
    </source>
</evidence>